<dbReference type="RefSeq" id="WP_206092291.1">
    <property type="nucleotide sequence ID" value="NZ_CP065053.1"/>
</dbReference>
<organism evidence="1 2">
    <name type="scientific">Massilia antarctica</name>
    <dbReference type="NCBI Taxonomy" id="2765360"/>
    <lineage>
        <taxon>Bacteria</taxon>
        <taxon>Pseudomonadati</taxon>
        <taxon>Pseudomonadota</taxon>
        <taxon>Betaproteobacteria</taxon>
        <taxon>Burkholderiales</taxon>
        <taxon>Oxalobacteraceae</taxon>
        <taxon>Telluria group</taxon>
        <taxon>Massilia</taxon>
    </lineage>
</organism>
<keyword evidence="2" id="KW-1185">Reference proteome</keyword>
<reference evidence="1 2" key="1">
    <citation type="submission" date="2020-11" db="EMBL/GenBank/DDBJ databases">
        <authorList>
            <person name="Sun Q."/>
        </authorList>
    </citation>
    <scope>NUCLEOTIDE SEQUENCE [LARGE SCALE GENOMIC DNA]</scope>
    <source>
        <strain evidence="1 2">P8398</strain>
    </source>
</reference>
<dbReference type="EMBL" id="CP065053">
    <property type="protein sequence ID" value="QPI52884.1"/>
    <property type="molecule type" value="Genomic_DNA"/>
</dbReference>
<protein>
    <submittedName>
        <fullName evidence="1">Uncharacterized protein</fullName>
    </submittedName>
</protein>
<accession>A0AA48WKE3</accession>
<evidence type="ECO:0000313" key="2">
    <source>
        <dbReference type="Proteomes" id="UP000662888"/>
    </source>
</evidence>
<gene>
    <name evidence="1" type="ORF">IV454_16175</name>
</gene>
<sequence>MLKKQSDRAAFPLTPGSNSNFGLTVREYFIAAAMQGILANTNSFTPEQLAQKAIGVADEVLRQV</sequence>
<evidence type="ECO:0000313" key="1">
    <source>
        <dbReference type="EMBL" id="QPI52884.1"/>
    </source>
</evidence>
<proteinExistence type="predicted"/>
<dbReference type="Proteomes" id="UP000662888">
    <property type="component" value="Chromosome"/>
</dbReference>
<name>A0AA48WKE3_9BURK</name>